<comment type="caution">
    <text evidence="1">The sequence shown here is derived from an EMBL/GenBank/DDBJ whole genome shotgun (WGS) entry which is preliminary data.</text>
</comment>
<organism evidence="1 2">
    <name type="scientific">Enterococcus termitis</name>
    <dbReference type="NCBI Taxonomy" id="332950"/>
    <lineage>
        <taxon>Bacteria</taxon>
        <taxon>Bacillati</taxon>
        <taxon>Bacillota</taxon>
        <taxon>Bacilli</taxon>
        <taxon>Lactobacillales</taxon>
        <taxon>Enterococcaceae</taxon>
        <taxon>Enterococcus</taxon>
    </lineage>
</organism>
<reference evidence="2" key="1">
    <citation type="submission" date="2016-09" db="EMBL/GenBank/DDBJ databases">
        <authorList>
            <person name="Gulvik C.A."/>
        </authorList>
    </citation>
    <scope>NUCLEOTIDE SEQUENCE [LARGE SCALE GENOMIC DNA]</scope>
    <source>
        <strain evidence="2">LMG 8895</strain>
    </source>
</reference>
<dbReference type="EMBL" id="MIJY01000023">
    <property type="protein sequence ID" value="OEG12952.1"/>
    <property type="molecule type" value="Genomic_DNA"/>
</dbReference>
<keyword evidence="2" id="KW-1185">Reference proteome</keyword>
<dbReference type="OrthoDB" id="2186826at2"/>
<gene>
    <name evidence="1" type="ORF">BCR25_05540</name>
</gene>
<sequence>MATETNNAHKYLVGDILYTSWGYEQTNVAFWQVIKTTDKTVWLRPIAKKTVEVQTSMSGTVEPVPNIFTDYALANTKDSIIRRRVKAYDDRQPIFGSNSWDTFYPYGGEPVYESSYY</sequence>
<protein>
    <submittedName>
        <fullName evidence="1">Uncharacterized protein</fullName>
    </submittedName>
</protein>
<accession>A0A1E5GJT6</accession>
<name>A0A1E5GJT6_9ENTE</name>
<evidence type="ECO:0000313" key="1">
    <source>
        <dbReference type="EMBL" id="OEG12952.1"/>
    </source>
</evidence>
<dbReference type="AlphaFoldDB" id="A0A1E5GJT6"/>
<dbReference type="Proteomes" id="UP000095094">
    <property type="component" value="Unassembled WGS sequence"/>
</dbReference>
<evidence type="ECO:0000313" key="2">
    <source>
        <dbReference type="Proteomes" id="UP000095094"/>
    </source>
</evidence>
<proteinExistence type="predicted"/>